<dbReference type="GO" id="GO:0016740">
    <property type="term" value="F:transferase activity"/>
    <property type="evidence" value="ECO:0007669"/>
    <property type="project" value="UniProtKB-KW"/>
</dbReference>
<reference evidence="1 2" key="1">
    <citation type="submission" date="2018-07" db="EMBL/GenBank/DDBJ databases">
        <title>Genome sequencing of Runella.</title>
        <authorList>
            <person name="Baek M.-G."/>
            <person name="Yi H."/>
        </authorList>
    </citation>
    <scope>NUCLEOTIDE SEQUENCE [LARGE SCALE GENOMIC DNA]</scope>
    <source>
        <strain evidence="1 2">HYN0085</strain>
    </source>
</reference>
<dbReference type="PANTHER" id="PTHR36529">
    <property type="entry name" value="SLL1095 PROTEIN"/>
    <property type="match status" value="1"/>
</dbReference>
<dbReference type="OrthoDB" id="9798250at2"/>
<dbReference type="Proteomes" id="UP000251993">
    <property type="component" value="Chromosome"/>
</dbReference>
<sequence length="210" mass="23682">MIYSVIVFVKNPILGKVKTRVAATVGNEKAVNVYVELLQHTKNVMKEWIGDAVEFTQKRVCVYYGDFINDNDLWNAPFFEKKLQCESPDLGDRMKAAFETELKIADCVVIVGSDCLAIRSEHLSSAFAALETHEVVIGPADDGGYYLLGMKDLHRSLFENKSWSQPTLLQETITDLAQMSQHNNDSAGYYLLETLSDIDTWEDYIAAKSR</sequence>
<dbReference type="AlphaFoldDB" id="A0A344TKQ3"/>
<dbReference type="KEGG" id="run:DR864_16435"/>
<evidence type="ECO:0000313" key="1">
    <source>
        <dbReference type="EMBL" id="AXE19224.1"/>
    </source>
</evidence>
<dbReference type="EMBL" id="CP030850">
    <property type="protein sequence ID" value="AXE19224.1"/>
    <property type="molecule type" value="Genomic_DNA"/>
</dbReference>
<dbReference type="NCBIfam" id="TIGR04282">
    <property type="entry name" value="glyco_like_cofC"/>
    <property type="match status" value="1"/>
</dbReference>
<name>A0A344TKQ3_9BACT</name>
<accession>A0A344TKQ3</accession>
<dbReference type="InterPro" id="IPR029044">
    <property type="entry name" value="Nucleotide-diphossugar_trans"/>
</dbReference>
<organism evidence="1 2">
    <name type="scientific">Runella rosea</name>
    <dbReference type="NCBI Taxonomy" id="2259595"/>
    <lineage>
        <taxon>Bacteria</taxon>
        <taxon>Pseudomonadati</taxon>
        <taxon>Bacteroidota</taxon>
        <taxon>Cytophagia</taxon>
        <taxon>Cytophagales</taxon>
        <taxon>Spirosomataceae</taxon>
        <taxon>Runella</taxon>
    </lineage>
</organism>
<protein>
    <submittedName>
        <fullName evidence="1">Glycosyltransferase</fullName>
    </submittedName>
</protein>
<proteinExistence type="predicted"/>
<dbReference type="SUPFAM" id="SSF53448">
    <property type="entry name" value="Nucleotide-diphospho-sugar transferases"/>
    <property type="match status" value="1"/>
</dbReference>
<keyword evidence="2" id="KW-1185">Reference proteome</keyword>
<keyword evidence="1" id="KW-0808">Transferase</keyword>
<dbReference type="Gene3D" id="3.90.550.10">
    <property type="entry name" value="Spore Coat Polysaccharide Biosynthesis Protein SpsA, Chain A"/>
    <property type="match status" value="1"/>
</dbReference>
<dbReference type="Pfam" id="PF09837">
    <property type="entry name" value="DUF2064"/>
    <property type="match status" value="1"/>
</dbReference>
<dbReference type="RefSeq" id="WP_114068008.1">
    <property type="nucleotide sequence ID" value="NZ_CP030850.1"/>
</dbReference>
<gene>
    <name evidence="1" type="ORF">DR864_16435</name>
</gene>
<dbReference type="InterPro" id="IPR018641">
    <property type="entry name" value="Trfase_1_rSAM/seldom-assoc"/>
</dbReference>
<evidence type="ECO:0000313" key="2">
    <source>
        <dbReference type="Proteomes" id="UP000251993"/>
    </source>
</evidence>
<dbReference type="PANTHER" id="PTHR36529:SF1">
    <property type="entry name" value="GLYCOSYLTRANSFERASE"/>
    <property type="match status" value="1"/>
</dbReference>